<dbReference type="EMBL" id="BSBI01000004">
    <property type="protein sequence ID" value="GLF94919.1"/>
    <property type="molecule type" value="Genomic_DNA"/>
</dbReference>
<feature type="region of interest" description="Disordered" evidence="1">
    <location>
        <begin position="351"/>
        <end position="373"/>
    </location>
</feature>
<evidence type="ECO:0000313" key="3">
    <source>
        <dbReference type="EMBL" id="GLF94919.1"/>
    </source>
</evidence>
<feature type="region of interest" description="Disordered" evidence="1">
    <location>
        <begin position="1"/>
        <end position="23"/>
    </location>
</feature>
<dbReference type="InterPro" id="IPR050708">
    <property type="entry name" value="T6SS_VgrG/RHS"/>
</dbReference>
<name>A0ABQ5NX15_9ACTN</name>
<dbReference type="NCBIfam" id="NF033679">
    <property type="entry name" value="DNRLRE_dom"/>
    <property type="match status" value="1"/>
</dbReference>
<dbReference type="Pfam" id="PF05593">
    <property type="entry name" value="RHS_repeat"/>
    <property type="match status" value="1"/>
</dbReference>
<protein>
    <submittedName>
        <fullName evidence="3">DNRLRE domain-containing protein</fullName>
    </submittedName>
</protein>
<feature type="region of interest" description="Disordered" evidence="1">
    <location>
        <begin position="427"/>
        <end position="447"/>
    </location>
</feature>
<proteinExistence type="predicted"/>
<dbReference type="InterPro" id="IPR022385">
    <property type="entry name" value="Rhs_assc_core"/>
</dbReference>
<reference evidence="3 4" key="1">
    <citation type="submission" date="2022-10" db="EMBL/GenBank/DDBJ databases">
        <title>Draft genome sequence of Streptomyces sp. YSPA8.</title>
        <authorList>
            <person name="Moriuchi R."/>
            <person name="Dohra H."/>
            <person name="Yamamura H."/>
            <person name="Kodani S."/>
        </authorList>
    </citation>
    <scope>NUCLEOTIDE SEQUENCE [LARGE SCALE GENOMIC DNA]</scope>
    <source>
        <strain evidence="3 4">YSPA8</strain>
    </source>
</reference>
<comment type="caution">
    <text evidence="3">The sequence shown here is derived from an EMBL/GenBank/DDBJ whole genome shotgun (WGS) entry which is preliminary data.</text>
</comment>
<accession>A0ABQ5NX15</accession>
<dbReference type="Gene3D" id="2.180.10.10">
    <property type="entry name" value="RHS repeat-associated core"/>
    <property type="match status" value="2"/>
</dbReference>
<evidence type="ECO:0000313" key="4">
    <source>
        <dbReference type="Proteomes" id="UP001291653"/>
    </source>
</evidence>
<keyword evidence="2" id="KW-0812">Transmembrane</keyword>
<dbReference type="InterPro" id="IPR006530">
    <property type="entry name" value="YD"/>
</dbReference>
<gene>
    <name evidence="3" type="ORF">SYYSPA8_11500</name>
</gene>
<feature type="region of interest" description="Disordered" evidence="1">
    <location>
        <begin position="1730"/>
        <end position="1749"/>
    </location>
</feature>
<organism evidence="3 4">
    <name type="scientific">Streptomyces yaizuensis</name>
    <dbReference type="NCBI Taxonomy" id="2989713"/>
    <lineage>
        <taxon>Bacteria</taxon>
        <taxon>Bacillati</taxon>
        <taxon>Actinomycetota</taxon>
        <taxon>Actinomycetes</taxon>
        <taxon>Kitasatosporales</taxon>
        <taxon>Streptomycetaceae</taxon>
        <taxon>Streptomyces</taxon>
    </lineage>
</organism>
<dbReference type="NCBIfam" id="TIGR03696">
    <property type="entry name" value="Rhs_assc_core"/>
    <property type="match status" value="1"/>
</dbReference>
<dbReference type="Proteomes" id="UP001291653">
    <property type="component" value="Unassembled WGS sequence"/>
</dbReference>
<sequence>MNSHAAEPEPGRRQLPERHHPLLGQGTGARAIAAGLALVMSLSGLYGAEQALAAPVTAGAGDGRGTPEPPTTAADIPSARVAARLAGQRVEALSERTETSTTWVNKDSSLTSELSAGPVRFEDGAGSWRAVDLDLVESADGSVRPRAHPEGLTLAGGTGVPAASLRAARSSAATDLVTLGEGDERITLQWKGGLPAPKLRGTRAEYTDAVPGADVVVEATRTGFEQFVEIKQRPATAGYTYTLPLKAKGLTAKPQPDGSVLFTDRKNHTSAVMPAPIMWDATVDKVSGEHTRRVPVAMEVVRREGSIDLVVTPDADFLADPETKYPVTVDPSTSALSNVFDTYVQQGETRDWSTDTELDLGNPGTKNADGTPRTARSFISWNTTPVQDALVTSAKLSLWNFHSGNTDCKAYPWEVWSTGAASTSSRWTAQPAWTAKKATSTQTRGNPACTAAPDGWIEADVATLVQEWASAKATRGHMGLRATSETVTAQWKRVNSANAATNPPKLTVTYNYRPRTGTKQEAGPPYFSYGGAYTVNTLTPTLRDTFVDANGDQVNGTFQIFDSATNAQVGNVIVSKYVPSGQPASVTVPAGVLTNGKTYKFRTNPYDGVHYNTGWSAWKTFTVDTAAPSAPTAIGSTDYPAGQWVKGAGQPGVFTVTPSGTDHNWLEWSLDGVTWTKVPTGGTAGAKNLTLTPPKDGTHTLQVRSVDKADNKSEPVEHTFHAGPGGFVQPAEGERTARRLTLAAEADGTKYDAVAFSWRRSEADPWTAIPTGHVTSGGSPVTAWPVPLTSGRNAPLVWNATDTVDPDGTVQIKADFTGTGSGSTQPLTVVVDRNASGAATDTVGPGSVNLLTGDYTLSATDASAFDLALTRTASSRTPDKGARQEGQAAIFGPEWVAGTAAELTDSDFSHLRRVSDTAVAVVDAEGEETHFTADAARKKWIPEPGSEDLTLTGAVSGSFTLTDTEGTVTEFTKSDATATTWQVSSTLLDGLANSATTVVSETVTVDGKKLARPRRVIAPTSAATAAACTATPATRGCRALEFVYANTTTATGTAHGDYTGRVREIRLWSTAPGATAATAQPVQVYAYDGNGRLREAWNPKISPAQKSVYGYDTAGRVTSFAPPGELPWSFTYGRAGNAATAGDGMLLKASRSGLKQGSADTEEGTASTSLVYDVPLTGARAPYRMGDGDVAGWGQTDTPTDATAVLPADAVPASHSGAALNAGDYRRADVHYLGASGRETNAVSPGGHITTTEYDRFGNTVRELTAANRAVALGLTAADRAVQADLGIGALGTAERAALLATRSVYDEAGTRKTEEFGPLRRVDLTADLVSGPTALVPSGTSVTARSWTVNAYDQGRPTDGTAKVKDQVTRVTTGAQVREHPTVHGERRVTRTDYDWAKGQPSRTVQDPDGLAITTSTEYDGQGRVVRQLLPGATGTDAATRVTAYWSATGTGACQGRPEWADLLCSTGPAGAITGGGSNPANLPTTTTEYDWWGNPAKVTETANGVTRTTTTTYDEAGRQTRTAITGGVGQAAPESVTEYDPASGQAVRTVSPTGGTITRAYDRLGRQIAYTDADGGTTRTEYDLLGRPVKVTDSVPSTVTHTYDHAAEPRGLATTVTDSVAGAFRATYDADGSVAEEKLPGGYTLRQTEDTTGATVGRVYTRDGDGTTVYADSTTESVHGQVTGHSGWSDQTYRYDATGRLTGVDDTWNTQCSRRGYTFDARTNRTALTSATGTPGADCPTSGGTTTRHTYDSADRIVDAGYAYDAFGRTTAVPGNGTIGYYAHDLVHRQTVGGQRQTWQLDAAQRFRSWTVETGSGTTWTRTAAKVNHYDGDGDNPRWIVEDTTTGALTRMVESASGDLAATTGKSGDTVLHLTTVHGGVALQLPLSGGAAPVALESDEYGNPRAGQDATRYGWLGGKQRSSETLSGLTLMGVRLYHAATGRFLSVDPVYGGGANAYEYVNGDPLNRYDLDGKRWSWKKVKRGFQRAKRHVRKNWRTYAGYGATAACIVASAGTCAVASVAVFAATSAADVRRHGWRKSRGSIARNAAWTAFGVGAGRFAAGSWWKSSRGFSRGGRHAAGRSSHAKRFSYRRTGLNYAANAWTGTLTCGMSWKMRYC</sequence>
<keyword evidence="2" id="KW-0472">Membrane</keyword>
<keyword evidence="2" id="KW-1133">Transmembrane helix</keyword>
<evidence type="ECO:0000256" key="2">
    <source>
        <dbReference type="SAM" id="Phobius"/>
    </source>
</evidence>
<feature type="compositionally biased region" description="Basic and acidic residues" evidence="1">
    <location>
        <begin position="1"/>
        <end position="20"/>
    </location>
</feature>
<feature type="transmembrane region" description="Helical" evidence="2">
    <location>
        <begin position="2001"/>
        <end position="2028"/>
    </location>
</feature>
<keyword evidence="4" id="KW-1185">Reference proteome</keyword>
<dbReference type="InterPro" id="IPR031325">
    <property type="entry name" value="RHS_repeat"/>
</dbReference>
<dbReference type="PANTHER" id="PTHR32305:SF15">
    <property type="entry name" value="PROTEIN RHSA-RELATED"/>
    <property type="match status" value="1"/>
</dbReference>
<dbReference type="NCBIfam" id="TIGR01643">
    <property type="entry name" value="YD_repeat_2x"/>
    <property type="match status" value="1"/>
</dbReference>
<dbReference type="PANTHER" id="PTHR32305">
    <property type="match status" value="1"/>
</dbReference>
<evidence type="ECO:0000256" key="1">
    <source>
        <dbReference type="SAM" id="MobiDB-lite"/>
    </source>
</evidence>